<dbReference type="Gene3D" id="1.10.10.10">
    <property type="entry name" value="Winged helix-like DNA-binding domain superfamily/Winged helix DNA-binding domain"/>
    <property type="match status" value="1"/>
</dbReference>
<sequence length="929" mass="96695">MRPVASPGPLVGRAEVLAGLTAALAEPACVVLLTGPAGAGRSAVVGELARLPLPGGRPLLTGRCAGGGQRFPLGAVVDALAPAAALLGPATLPPVTGALHGLLPELAGQLPPPPPSTEPHLVFRGLTALLAELQPVLVLEDLHAADPLTLRFLRYLVGQPPAARLVLTSRRSPAAELALAGILADARRPTTELAVEPLDLDQLALLPGPPGSAGPPSAALLAEVLRCTAGLPGLAAALLAAADLPFPPETPPLPASARRELLGRISELPDNARQLVQAAAVLDLPVTATTLAAVAGLPPTEAATALPPATEAGLLAGHPDGTFAPAHPLARAAAAELTDPERRRQLHLRAARRLRSGPDRAPLAELARHHRLAASPRWPQYAEAAADEAARAGRGAEAVARLGDAARAATGARRARLALKLSQAALTGRPDPGTVPLLREVLAGESLPTGLRGELRLNTGMLLRNQAGAGEAGREEIAEAIADLTDRPELAARAMSTLAIPSVSGWPFRRHLQWLTRSDELAATIGDPDTLIAVQANRVSTLMFIGDPAAWDAVRELPAEPGSPVQRQHLTRANANLAQACVLLGLPWAAAHFLARVEELLKEAESPYFYGLAHIARLILDWTGGHWEQLDARAAAAAADYADIPDLAAEATLLRGLHALVGGRTGTARRFLTEAQRTVRQDTGMITAASAGALARIELAAGRPGRAREHTGPALDALRRIEAWVWAAELVPAAVQSLTALGDRPAAEALTAEFADGLAGRDAPAGHAALATCRALLGPAPEPWTEAEHAWSAADRPYEQARARLARGRALMATGQEGAPDVLAALDRFTALGATWDTTLTRTLLRDHGITPPTRGGRRPYGDALSPREREIAELAAAGLRNAEIAERLVLSHRTVEHHIANAMRKLAVPSRTALGPALALAPAPENPK</sequence>
<keyword evidence="5" id="KW-1185">Reference proteome</keyword>
<keyword evidence="1" id="KW-0547">Nucleotide-binding</keyword>
<dbReference type="SUPFAM" id="SSF46894">
    <property type="entry name" value="C-terminal effector domain of the bipartite response regulators"/>
    <property type="match status" value="1"/>
</dbReference>
<dbReference type="PANTHER" id="PTHR16305:SF35">
    <property type="entry name" value="TRANSCRIPTIONAL ACTIVATOR DOMAIN"/>
    <property type="match status" value="1"/>
</dbReference>
<name>A0ABW0X3T1_9ACTN</name>
<dbReference type="Pfam" id="PF13191">
    <property type="entry name" value="AAA_16"/>
    <property type="match status" value="1"/>
</dbReference>
<evidence type="ECO:0000259" key="3">
    <source>
        <dbReference type="PROSITE" id="PS50043"/>
    </source>
</evidence>
<evidence type="ECO:0000313" key="4">
    <source>
        <dbReference type="EMBL" id="MFC5664415.1"/>
    </source>
</evidence>
<accession>A0ABW0X3T1</accession>
<comment type="caution">
    <text evidence="4">The sequence shown here is derived from an EMBL/GenBank/DDBJ whole genome shotgun (WGS) entry which is preliminary data.</text>
</comment>
<dbReference type="Proteomes" id="UP001595975">
    <property type="component" value="Unassembled WGS sequence"/>
</dbReference>
<dbReference type="PROSITE" id="PS00622">
    <property type="entry name" value="HTH_LUXR_1"/>
    <property type="match status" value="1"/>
</dbReference>
<proteinExistence type="predicted"/>
<dbReference type="SMART" id="SM00421">
    <property type="entry name" value="HTH_LUXR"/>
    <property type="match status" value="1"/>
</dbReference>
<evidence type="ECO:0000313" key="5">
    <source>
        <dbReference type="Proteomes" id="UP001595975"/>
    </source>
</evidence>
<dbReference type="EMBL" id="JBHSOF010000017">
    <property type="protein sequence ID" value="MFC5664415.1"/>
    <property type="molecule type" value="Genomic_DNA"/>
</dbReference>
<dbReference type="InterPro" id="IPR000792">
    <property type="entry name" value="Tscrpt_reg_LuxR_C"/>
</dbReference>
<dbReference type="InterPro" id="IPR016032">
    <property type="entry name" value="Sig_transdc_resp-reg_C-effctor"/>
</dbReference>
<dbReference type="Pfam" id="PF00196">
    <property type="entry name" value="GerE"/>
    <property type="match status" value="1"/>
</dbReference>
<gene>
    <name evidence="4" type="ORF">ACFP3U_15650</name>
</gene>
<dbReference type="InterPro" id="IPR041664">
    <property type="entry name" value="AAA_16"/>
</dbReference>
<feature type="domain" description="HTH luxR-type" evidence="3">
    <location>
        <begin position="858"/>
        <end position="924"/>
    </location>
</feature>
<protein>
    <submittedName>
        <fullName evidence="4">LuxR C-terminal-related transcriptional regulator</fullName>
    </submittedName>
</protein>
<dbReference type="SUPFAM" id="SSF52540">
    <property type="entry name" value="P-loop containing nucleoside triphosphate hydrolases"/>
    <property type="match status" value="1"/>
</dbReference>
<dbReference type="RefSeq" id="WP_380226114.1">
    <property type="nucleotide sequence ID" value="NZ_JBHSOF010000017.1"/>
</dbReference>
<dbReference type="InterPro" id="IPR027417">
    <property type="entry name" value="P-loop_NTPase"/>
</dbReference>
<dbReference type="PROSITE" id="PS50043">
    <property type="entry name" value="HTH_LUXR_2"/>
    <property type="match status" value="1"/>
</dbReference>
<dbReference type="PRINTS" id="PR00038">
    <property type="entry name" value="HTHLUXR"/>
</dbReference>
<dbReference type="CDD" id="cd06170">
    <property type="entry name" value="LuxR_C_like"/>
    <property type="match status" value="1"/>
</dbReference>
<dbReference type="InterPro" id="IPR036388">
    <property type="entry name" value="WH-like_DNA-bd_sf"/>
</dbReference>
<reference evidence="5" key="1">
    <citation type="journal article" date="2019" name="Int. J. Syst. Evol. Microbiol.">
        <title>The Global Catalogue of Microorganisms (GCM) 10K type strain sequencing project: providing services to taxonomists for standard genome sequencing and annotation.</title>
        <authorList>
            <consortium name="The Broad Institute Genomics Platform"/>
            <consortium name="The Broad Institute Genome Sequencing Center for Infectious Disease"/>
            <person name="Wu L."/>
            <person name="Ma J."/>
        </authorList>
    </citation>
    <scope>NUCLEOTIDE SEQUENCE [LARGE SCALE GENOMIC DNA]</scope>
    <source>
        <strain evidence="5">CGMCC 4.1437</strain>
    </source>
</reference>
<dbReference type="PANTHER" id="PTHR16305">
    <property type="entry name" value="TESTICULAR SOLUBLE ADENYLYL CYCLASE"/>
    <property type="match status" value="1"/>
</dbReference>
<organism evidence="4 5">
    <name type="scientific">Kitasatospora misakiensis</name>
    <dbReference type="NCBI Taxonomy" id="67330"/>
    <lineage>
        <taxon>Bacteria</taxon>
        <taxon>Bacillati</taxon>
        <taxon>Actinomycetota</taxon>
        <taxon>Actinomycetes</taxon>
        <taxon>Kitasatosporales</taxon>
        <taxon>Streptomycetaceae</taxon>
        <taxon>Kitasatospora</taxon>
    </lineage>
</organism>
<evidence type="ECO:0000256" key="1">
    <source>
        <dbReference type="ARBA" id="ARBA00022741"/>
    </source>
</evidence>
<evidence type="ECO:0000256" key="2">
    <source>
        <dbReference type="ARBA" id="ARBA00022840"/>
    </source>
</evidence>
<keyword evidence="2" id="KW-0067">ATP-binding</keyword>